<reference evidence="2 3" key="1">
    <citation type="submission" date="2018-05" db="EMBL/GenBank/DDBJ databases">
        <title>A metagenomic window into the 2 km-deep terrestrial subsurface aquifer revealed taxonomically and functionally diverse microbial community comprising novel uncultured bacterial lineages.</title>
        <authorList>
            <person name="Kadnikov V.V."/>
            <person name="Mardanov A.V."/>
            <person name="Beletsky A.V."/>
            <person name="Banks D."/>
            <person name="Pimenov N.V."/>
            <person name="Frank Y.A."/>
            <person name="Karnachuk O.V."/>
            <person name="Ravin N.V."/>
        </authorList>
    </citation>
    <scope>NUCLEOTIDE SEQUENCE [LARGE SCALE GENOMIC DNA]</scope>
    <source>
        <strain evidence="2">BY5</strain>
    </source>
</reference>
<dbReference type="Proteomes" id="UP000252355">
    <property type="component" value="Unassembled WGS sequence"/>
</dbReference>
<dbReference type="EMBL" id="QOQW01000023">
    <property type="protein sequence ID" value="RCK78399.1"/>
    <property type="molecule type" value="Genomic_DNA"/>
</dbReference>
<protein>
    <recommendedName>
        <fullName evidence="1">DUF3857 domain-containing protein</fullName>
    </recommendedName>
</protein>
<dbReference type="Gene3D" id="2.60.40.3140">
    <property type="match status" value="1"/>
</dbReference>
<name>A0A367ZKV3_9BACT</name>
<dbReference type="Gene3D" id="3.10.620.30">
    <property type="match status" value="1"/>
</dbReference>
<evidence type="ECO:0000259" key="1">
    <source>
        <dbReference type="Pfam" id="PF12969"/>
    </source>
</evidence>
<feature type="domain" description="DUF3857" evidence="1">
    <location>
        <begin position="225"/>
        <end position="323"/>
    </location>
</feature>
<sequence>MMTAMPSAAISGRAAARLATVFPLLRQGWRWGGRFLLLFCWCLTVGVAGADVLTLNNGDELFGRAVSASPQRVVFEVDGRVRTFTATEVLELEFETLRMPPGEDRVEAIQDPLVRRALANMPTERVYPEATRVDVYDEDRYDLNADGTWTHAVRHLFVVLKEAGREAANTTFTYFPDLETWDLEYGRAITPGKAGFLGLVAGSPGTVRYVGDRTIADETDFPTIPLYQKRHTVKFAIPEVGLGTLVEWKYRVARTRADPWRPFCAEKVLRGFEPRQHSRLVVSVPAGRALAYKVEEHGIPVQVEVTAEGDRQVYAFSARDVPALLAEPQQPGLARLAPRVVCALADDWAALAASYAAALAPLREEAMPLPALQTLVARLTRDRSEALAKAREIYCFLGKEFTVVDVPPQAYSFLPHPPAVILEKKQGNLIDLVFLYHTLLTMAGVDHRLLLARDKEGGALASEVPSLAQGDFLAIELPGATAPFDFALPVGDHVGPDVRLPFLQGATGVTIPDGRLVTIPFCHPEEEALRVEAEAEVTVDGTLKVTARERPRGNVQAERRRMKNRTRDEIRVELETNLHEQFPGARLIDFSFENLEDVHQPLLLTYRFEVPDFALKSGDDLLVIPVPIDRQDYSARMVGAPRRQTELAWSTLGRTEHRLTIKLPPGFTLHALPEGVAAGAPGLLYASSFGFAVDTVTFRDLFRRDRDRLAPADYPLYKKLMEERAETSTQWIVVKKK</sequence>
<gene>
    <name evidence="2" type="ORF">OZSIB_1501</name>
</gene>
<proteinExistence type="predicted"/>
<comment type="caution">
    <text evidence="2">The sequence shown here is derived from an EMBL/GenBank/DDBJ whole genome shotgun (WGS) entry which is preliminary data.</text>
</comment>
<dbReference type="AlphaFoldDB" id="A0A367ZKV3"/>
<accession>A0A367ZKV3</accession>
<organism evidence="2 3">
    <name type="scientific">Candidatus Ozemobacter sibiricus</name>
    <dbReference type="NCBI Taxonomy" id="2268124"/>
    <lineage>
        <taxon>Bacteria</taxon>
        <taxon>Candidatus Ozemobacteria</taxon>
        <taxon>Candidatus Ozemobacterales</taxon>
        <taxon>Candidatus Ozemobacteraceae</taxon>
        <taxon>Candidatus Ozemobacter</taxon>
    </lineage>
</organism>
<dbReference type="InterPro" id="IPR024618">
    <property type="entry name" value="DUF3857"/>
</dbReference>
<evidence type="ECO:0000313" key="3">
    <source>
        <dbReference type="Proteomes" id="UP000252355"/>
    </source>
</evidence>
<evidence type="ECO:0000313" key="2">
    <source>
        <dbReference type="EMBL" id="RCK78399.1"/>
    </source>
</evidence>
<dbReference type="Pfam" id="PF12969">
    <property type="entry name" value="DUF3857"/>
    <property type="match status" value="1"/>
</dbReference>